<reference evidence="1" key="1">
    <citation type="submission" date="2020-08" db="EMBL/GenBank/DDBJ databases">
        <title>Multicomponent nature underlies the extraordinary mechanical properties of spider dragline silk.</title>
        <authorList>
            <person name="Kono N."/>
            <person name="Nakamura H."/>
            <person name="Mori M."/>
            <person name="Yoshida Y."/>
            <person name="Ohtoshi R."/>
            <person name="Malay A.D."/>
            <person name="Moran D.A.P."/>
            <person name="Tomita M."/>
            <person name="Numata K."/>
            <person name="Arakawa K."/>
        </authorList>
    </citation>
    <scope>NUCLEOTIDE SEQUENCE</scope>
</reference>
<accession>A0A8X6XI43</accession>
<evidence type="ECO:0000313" key="1">
    <source>
        <dbReference type="EMBL" id="GFY52136.1"/>
    </source>
</evidence>
<gene>
    <name evidence="1" type="ORF">TNIN_428901</name>
</gene>
<dbReference type="Proteomes" id="UP000886998">
    <property type="component" value="Unassembled WGS sequence"/>
</dbReference>
<evidence type="ECO:0000313" key="2">
    <source>
        <dbReference type="Proteomes" id="UP000886998"/>
    </source>
</evidence>
<dbReference type="EMBL" id="BMAV01008489">
    <property type="protein sequence ID" value="GFY52136.1"/>
    <property type="molecule type" value="Genomic_DNA"/>
</dbReference>
<keyword evidence="2" id="KW-1185">Reference proteome</keyword>
<organism evidence="1 2">
    <name type="scientific">Trichonephila inaurata madagascariensis</name>
    <dbReference type="NCBI Taxonomy" id="2747483"/>
    <lineage>
        <taxon>Eukaryota</taxon>
        <taxon>Metazoa</taxon>
        <taxon>Ecdysozoa</taxon>
        <taxon>Arthropoda</taxon>
        <taxon>Chelicerata</taxon>
        <taxon>Arachnida</taxon>
        <taxon>Araneae</taxon>
        <taxon>Araneomorphae</taxon>
        <taxon>Entelegynae</taxon>
        <taxon>Araneoidea</taxon>
        <taxon>Nephilidae</taxon>
        <taxon>Trichonephila</taxon>
        <taxon>Trichonephila inaurata</taxon>
    </lineage>
</organism>
<name>A0A8X6XI43_9ARAC</name>
<comment type="caution">
    <text evidence="1">The sequence shown here is derived from an EMBL/GenBank/DDBJ whole genome shotgun (WGS) entry which is preliminary data.</text>
</comment>
<feature type="non-terminal residue" evidence="1">
    <location>
        <position position="42"/>
    </location>
</feature>
<sequence>MFLQDTGNQLTGRAAVDAQPLRRPPVTPNTVQCVENIITLRI</sequence>
<dbReference type="AlphaFoldDB" id="A0A8X6XI43"/>
<protein>
    <submittedName>
        <fullName evidence="1">Uncharacterized protein</fullName>
    </submittedName>
</protein>
<proteinExistence type="predicted"/>